<dbReference type="AlphaFoldDB" id="A0AA40FX63"/>
<feature type="compositionally biased region" description="Basic and acidic residues" evidence="1">
    <location>
        <begin position="22"/>
        <end position="39"/>
    </location>
</feature>
<feature type="compositionally biased region" description="Basic and acidic residues" evidence="1">
    <location>
        <begin position="50"/>
        <end position="66"/>
    </location>
</feature>
<proteinExistence type="predicted"/>
<reference evidence="2" key="1">
    <citation type="submission" date="2021-10" db="EMBL/GenBank/DDBJ databases">
        <title>Melipona bicolor Genome sequencing and assembly.</title>
        <authorList>
            <person name="Araujo N.S."/>
            <person name="Arias M.C."/>
        </authorList>
    </citation>
    <scope>NUCLEOTIDE SEQUENCE</scope>
    <source>
        <strain evidence="2">USP_2M_L1-L4_2017</strain>
        <tissue evidence="2">Whole body</tissue>
    </source>
</reference>
<organism evidence="2 3">
    <name type="scientific">Melipona bicolor</name>
    <dbReference type="NCBI Taxonomy" id="60889"/>
    <lineage>
        <taxon>Eukaryota</taxon>
        <taxon>Metazoa</taxon>
        <taxon>Ecdysozoa</taxon>
        <taxon>Arthropoda</taxon>
        <taxon>Hexapoda</taxon>
        <taxon>Insecta</taxon>
        <taxon>Pterygota</taxon>
        <taxon>Neoptera</taxon>
        <taxon>Endopterygota</taxon>
        <taxon>Hymenoptera</taxon>
        <taxon>Apocrita</taxon>
        <taxon>Aculeata</taxon>
        <taxon>Apoidea</taxon>
        <taxon>Anthophila</taxon>
        <taxon>Apidae</taxon>
        <taxon>Melipona</taxon>
    </lineage>
</organism>
<comment type="caution">
    <text evidence="2">The sequence shown here is derived from an EMBL/GenBank/DDBJ whole genome shotgun (WGS) entry which is preliminary data.</text>
</comment>
<feature type="region of interest" description="Disordered" evidence="1">
    <location>
        <begin position="22"/>
        <end position="132"/>
    </location>
</feature>
<evidence type="ECO:0000313" key="2">
    <source>
        <dbReference type="EMBL" id="KAK1126660.1"/>
    </source>
</evidence>
<evidence type="ECO:0000256" key="1">
    <source>
        <dbReference type="SAM" id="MobiDB-lite"/>
    </source>
</evidence>
<protein>
    <submittedName>
        <fullName evidence="2">Uncharacterized protein</fullName>
    </submittedName>
</protein>
<evidence type="ECO:0000313" key="3">
    <source>
        <dbReference type="Proteomes" id="UP001177670"/>
    </source>
</evidence>
<dbReference type="EMBL" id="JAHYIQ010000013">
    <property type="protein sequence ID" value="KAK1126660.1"/>
    <property type="molecule type" value="Genomic_DNA"/>
</dbReference>
<keyword evidence="3" id="KW-1185">Reference proteome</keyword>
<feature type="compositionally biased region" description="Low complexity" evidence="1">
    <location>
        <begin position="110"/>
        <end position="119"/>
    </location>
</feature>
<gene>
    <name evidence="2" type="ORF">K0M31_004286</name>
</gene>
<dbReference type="Proteomes" id="UP001177670">
    <property type="component" value="Unassembled WGS sequence"/>
</dbReference>
<accession>A0AA40FX63</accession>
<name>A0AA40FX63_9HYME</name>
<sequence>MSELSSNETLFISVALVSKEKGDVCSIKDDSPPEKKSSDCSEFQECPLSETKENPTPDNPDARWPVREQGASPAEPVVKAPINRAYRGDAPVHLDRSLDSGGEQFREPARSPSSSEPSPFLILPTYLRSSVP</sequence>
<feature type="compositionally biased region" description="Basic and acidic residues" evidence="1">
    <location>
        <begin position="86"/>
        <end position="109"/>
    </location>
</feature>